<feature type="domain" description="F-box" evidence="1">
    <location>
        <begin position="7"/>
        <end position="46"/>
    </location>
</feature>
<dbReference type="InterPro" id="IPR001810">
    <property type="entry name" value="F-box_dom"/>
</dbReference>
<proteinExistence type="predicted"/>
<dbReference type="PANTHER" id="PTHR33127:SF5">
    <property type="entry name" value="TRANSMEMBRANE PROTEIN"/>
    <property type="match status" value="1"/>
</dbReference>
<evidence type="ECO:0000313" key="3">
    <source>
        <dbReference type="Proteomes" id="UP001318860"/>
    </source>
</evidence>
<protein>
    <recommendedName>
        <fullName evidence="1">F-box domain-containing protein</fullName>
    </recommendedName>
</protein>
<evidence type="ECO:0000313" key="2">
    <source>
        <dbReference type="EMBL" id="KAK6114973.1"/>
    </source>
</evidence>
<dbReference type="InterPro" id="IPR005174">
    <property type="entry name" value="KIB1-4_b-propeller"/>
</dbReference>
<name>A0ABR0TXM6_REHGL</name>
<dbReference type="PANTHER" id="PTHR33127">
    <property type="entry name" value="TRANSMEMBRANE PROTEIN"/>
    <property type="match status" value="1"/>
</dbReference>
<organism evidence="2 3">
    <name type="scientific">Rehmannia glutinosa</name>
    <name type="common">Chinese foxglove</name>
    <dbReference type="NCBI Taxonomy" id="99300"/>
    <lineage>
        <taxon>Eukaryota</taxon>
        <taxon>Viridiplantae</taxon>
        <taxon>Streptophyta</taxon>
        <taxon>Embryophyta</taxon>
        <taxon>Tracheophyta</taxon>
        <taxon>Spermatophyta</taxon>
        <taxon>Magnoliopsida</taxon>
        <taxon>eudicotyledons</taxon>
        <taxon>Gunneridae</taxon>
        <taxon>Pentapetalae</taxon>
        <taxon>asterids</taxon>
        <taxon>lamiids</taxon>
        <taxon>Lamiales</taxon>
        <taxon>Orobanchaceae</taxon>
        <taxon>Rehmannieae</taxon>
        <taxon>Rehmannia</taxon>
    </lineage>
</organism>
<dbReference type="Pfam" id="PF03478">
    <property type="entry name" value="Beta-prop_KIB1-4"/>
    <property type="match status" value="1"/>
</dbReference>
<reference evidence="2 3" key="1">
    <citation type="journal article" date="2021" name="Comput. Struct. Biotechnol. J.">
        <title>De novo genome assembly of the potent medicinal plant Rehmannia glutinosa using nanopore technology.</title>
        <authorList>
            <person name="Ma L."/>
            <person name="Dong C."/>
            <person name="Song C."/>
            <person name="Wang X."/>
            <person name="Zheng X."/>
            <person name="Niu Y."/>
            <person name="Chen S."/>
            <person name="Feng W."/>
        </authorList>
    </citation>
    <scope>NUCLEOTIDE SEQUENCE [LARGE SCALE GENOMIC DNA]</scope>
    <source>
        <strain evidence="2">DH-2019</strain>
    </source>
</reference>
<sequence length="357" mass="41745">MSNWADLPGDLLNVILSKIFAKDRHTFSLVCRSWNAVATTSPYRCSPCLMYYLRSKHMWNFYQYNSFFCMSFPELKNAEIRCSKYGWLLMSGYDNSLFFFDPFNNVKIELPCKLHFGYTTVCFFHPPTSLYCIIVGIAIENFDKVMKICMLKHGEDEWEINKCRLKNEFLVSRGAPVLHRGLLYFLDVKGNIVTFNLSKCDVCKPRFVLKFRCLKRRRLGNKIKEHFLFKIKGEEALFVVFLLHEERKVNMYRLLEPEMKWERVEDIGDKVLYLSHASSFGVTAYLKSMGNRIYFPRFHGDSAVFYSLSSGKYHSLDDDYSENNSYGLKRLDLAAWITIAPTPEFSTELTWCAQGST</sequence>
<comment type="caution">
    <text evidence="2">The sequence shown here is derived from an EMBL/GenBank/DDBJ whole genome shotgun (WGS) entry which is preliminary data.</text>
</comment>
<gene>
    <name evidence="2" type="ORF">DH2020_007242</name>
</gene>
<dbReference type="SMART" id="SM00256">
    <property type="entry name" value="FBOX"/>
    <property type="match status" value="1"/>
</dbReference>
<dbReference type="SUPFAM" id="SSF81383">
    <property type="entry name" value="F-box domain"/>
    <property type="match status" value="1"/>
</dbReference>
<dbReference type="Pfam" id="PF00646">
    <property type="entry name" value="F-box"/>
    <property type="match status" value="1"/>
</dbReference>
<dbReference type="InterPro" id="IPR036047">
    <property type="entry name" value="F-box-like_dom_sf"/>
</dbReference>
<dbReference type="Proteomes" id="UP001318860">
    <property type="component" value="Unassembled WGS sequence"/>
</dbReference>
<dbReference type="Gene3D" id="1.20.1280.50">
    <property type="match status" value="1"/>
</dbReference>
<keyword evidence="3" id="KW-1185">Reference proteome</keyword>
<accession>A0ABR0TXM6</accession>
<evidence type="ECO:0000259" key="1">
    <source>
        <dbReference type="SMART" id="SM00256"/>
    </source>
</evidence>
<dbReference type="EMBL" id="JABTTQ020003506">
    <property type="protein sequence ID" value="KAK6114973.1"/>
    <property type="molecule type" value="Genomic_DNA"/>
</dbReference>